<keyword evidence="1" id="KW-0472">Membrane</keyword>
<accession>A0AAV8P4X5</accession>
<feature type="transmembrane region" description="Helical" evidence="1">
    <location>
        <begin position="27"/>
        <end position="48"/>
    </location>
</feature>
<comment type="caution">
    <text evidence="2">The sequence shown here is derived from an EMBL/GenBank/DDBJ whole genome shotgun (WGS) entry which is preliminary data.</text>
</comment>
<evidence type="ECO:0000313" key="2">
    <source>
        <dbReference type="EMBL" id="KAJ8465691.1"/>
    </source>
</evidence>
<evidence type="ECO:0000256" key="1">
    <source>
        <dbReference type="SAM" id="Phobius"/>
    </source>
</evidence>
<gene>
    <name evidence="2" type="ORF">OPV22_028243</name>
</gene>
<keyword evidence="1" id="KW-1133">Transmembrane helix</keyword>
<evidence type="ECO:0000313" key="3">
    <source>
        <dbReference type="Proteomes" id="UP001222027"/>
    </source>
</evidence>
<dbReference type="AlphaFoldDB" id="A0AAV8P4X5"/>
<dbReference type="Proteomes" id="UP001222027">
    <property type="component" value="Unassembled WGS sequence"/>
</dbReference>
<name>A0AAV8P4X5_ENSVE</name>
<keyword evidence="3" id="KW-1185">Reference proteome</keyword>
<dbReference type="EMBL" id="JAQQAF010000008">
    <property type="protein sequence ID" value="KAJ8465691.1"/>
    <property type="molecule type" value="Genomic_DNA"/>
</dbReference>
<organism evidence="2 3">
    <name type="scientific">Ensete ventricosum</name>
    <name type="common">Abyssinian banana</name>
    <name type="synonym">Musa ensete</name>
    <dbReference type="NCBI Taxonomy" id="4639"/>
    <lineage>
        <taxon>Eukaryota</taxon>
        <taxon>Viridiplantae</taxon>
        <taxon>Streptophyta</taxon>
        <taxon>Embryophyta</taxon>
        <taxon>Tracheophyta</taxon>
        <taxon>Spermatophyta</taxon>
        <taxon>Magnoliopsida</taxon>
        <taxon>Liliopsida</taxon>
        <taxon>Zingiberales</taxon>
        <taxon>Musaceae</taxon>
        <taxon>Ensete</taxon>
    </lineage>
</organism>
<keyword evidence="1" id="KW-0812">Transmembrane</keyword>
<proteinExistence type="predicted"/>
<sequence>MTSFTVVGFASSLGDLSPSSPLFRRQLWPLPLLFCLSTVVLIANRLTLSVSTMSMPSMSLAIAPLLNRSLCYRPLRVVASSADATVRRWSNNMARDVPARPQHAAHELSSLRLELHWRS</sequence>
<protein>
    <submittedName>
        <fullName evidence="2">Uncharacterized protein</fullName>
    </submittedName>
</protein>
<reference evidence="2 3" key="1">
    <citation type="submission" date="2022-12" db="EMBL/GenBank/DDBJ databases">
        <title>Chromosome-scale assembly of the Ensete ventricosum genome.</title>
        <authorList>
            <person name="Dussert Y."/>
            <person name="Stocks J."/>
            <person name="Wendawek A."/>
            <person name="Woldeyes F."/>
            <person name="Nichols R.A."/>
            <person name="Borrell J.S."/>
        </authorList>
    </citation>
    <scope>NUCLEOTIDE SEQUENCE [LARGE SCALE GENOMIC DNA]</scope>
    <source>
        <strain evidence="3">cv. Maze</strain>
        <tissue evidence="2">Seeds</tissue>
    </source>
</reference>